<gene>
    <name evidence="7" type="ORF">Tdes44962_MAKER05073</name>
</gene>
<dbReference type="Gene3D" id="1.20.1280.290">
    <property type="match status" value="1"/>
</dbReference>
<evidence type="ECO:0000256" key="2">
    <source>
        <dbReference type="ARBA" id="ARBA00022692"/>
    </source>
</evidence>
<keyword evidence="2 6" id="KW-0812">Transmembrane</keyword>
<name>A0A9W7SKZ2_9PEZI</name>
<feature type="transmembrane region" description="Helical" evidence="6">
    <location>
        <begin position="53"/>
        <end position="74"/>
    </location>
</feature>
<protein>
    <submittedName>
        <fullName evidence="7">PQ loop repeat-containing protein</fullName>
    </submittedName>
</protein>
<dbReference type="GO" id="GO:0016020">
    <property type="term" value="C:membrane"/>
    <property type="evidence" value="ECO:0007669"/>
    <property type="project" value="UniProtKB-SubCell"/>
</dbReference>
<keyword evidence="4 6" id="KW-0472">Membrane</keyword>
<proteinExistence type="predicted"/>
<accession>A0A9W7SKZ2</accession>
<feature type="region of interest" description="Disordered" evidence="5">
    <location>
        <begin position="238"/>
        <end position="259"/>
    </location>
</feature>
<feature type="transmembrane region" description="Helical" evidence="6">
    <location>
        <begin position="208"/>
        <end position="230"/>
    </location>
</feature>
<evidence type="ECO:0000256" key="5">
    <source>
        <dbReference type="SAM" id="MobiDB-lite"/>
    </source>
</evidence>
<feature type="transmembrane region" description="Helical" evidence="6">
    <location>
        <begin position="179"/>
        <end position="202"/>
    </location>
</feature>
<dbReference type="OrthoDB" id="19344at2759"/>
<feature type="compositionally biased region" description="Polar residues" evidence="5">
    <location>
        <begin position="246"/>
        <end position="259"/>
    </location>
</feature>
<evidence type="ECO:0000256" key="6">
    <source>
        <dbReference type="SAM" id="Phobius"/>
    </source>
</evidence>
<evidence type="ECO:0000256" key="4">
    <source>
        <dbReference type="ARBA" id="ARBA00023136"/>
    </source>
</evidence>
<feature type="transmembrane region" description="Helical" evidence="6">
    <location>
        <begin position="22"/>
        <end position="41"/>
    </location>
</feature>
<feature type="transmembrane region" description="Helical" evidence="6">
    <location>
        <begin position="148"/>
        <end position="167"/>
    </location>
</feature>
<comment type="subcellular location">
    <subcellularLocation>
        <location evidence="1">Membrane</location>
        <topology evidence="1">Multi-pass membrane protein</topology>
    </subcellularLocation>
</comment>
<keyword evidence="8" id="KW-1185">Reference proteome</keyword>
<evidence type="ECO:0000256" key="1">
    <source>
        <dbReference type="ARBA" id="ARBA00004141"/>
    </source>
</evidence>
<dbReference type="Proteomes" id="UP001138500">
    <property type="component" value="Unassembled WGS sequence"/>
</dbReference>
<dbReference type="InterPro" id="IPR006603">
    <property type="entry name" value="PQ-loop_rpt"/>
</dbReference>
<feature type="transmembrane region" description="Helical" evidence="6">
    <location>
        <begin position="95"/>
        <end position="119"/>
    </location>
</feature>
<evidence type="ECO:0000313" key="7">
    <source>
        <dbReference type="EMBL" id="KAH9820882.1"/>
    </source>
</evidence>
<dbReference type="AlphaFoldDB" id="A0A9W7SKZ2"/>
<evidence type="ECO:0000256" key="3">
    <source>
        <dbReference type="ARBA" id="ARBA00022989"/>
    </source>
</evidence>
<reference evidence="7 8" key="1">
    <citation type="journal article" date="2018" name="IMA Fungus">
        <title>IMA Genome-F 10: Nine draft genome sequences of Claviceps purpurea s.lat., including C. arundinis, C. humidiphila, and C. cf. spartinae, pseudomolecules for the pitch canker pathogen Fusarium circinatum, draft genome of Davidsoniella eucalypti, Grosmannia galeiformis, Quambalaria eucalypti, and Teratosphaeria destructans.</title>
        <authorList>
            <person name="Wingfield B.D."/>
            <person name="Liu M."/>
            <person name="Nguyen H.D."/>
            <person name="Lane F.A."/>
            <person name="Morgan S.W."/>
            <person name="De Vos L."/>
            <person name="Wilken P.M."/>
            <person name="Duong T.A."/>
            <person name="Aylward J."/>
            <person name="Coetzee M.P."/>
            <person name="Dadej K."/>
            <person name="De Beer Z.W."/>
            <person name="Findlay W."/>
            <person name="Havenga M."/>
            <person name="Kolarik M."/>
            <person name="Menzies J.G."/>
            <person name="Naidoo K."/>
            <person name="Pochopski O."/>
            <person name="Shoukouhi P."/>
            <person name="Santana Q.C."/>
            <person name="Seifert K.A."/>
            <person name="Soal N."/>
            <person name="Steenkamp E.T."/>
            <person name="Tatham C.T."/>
            <person name="van der Nest M.A."/>
            <person name="Wingfield M.J."/>
        </authorList>
    </citation>
    <scope>NUCLEOTIDE SEQUENCE [LARGE SCALE GENOMIC DNA]</scope>
    <source>
        <strain evidence="7">CMW44962</strain>
    </source>
</reference>
<sequence length="259" mass="28787">MATEIHVPDDCRRLEEPSIPQLIISCALMVWLLLCYLPQWQRIVSRRSAEGLSTLYILLGSLSGVCAIGNIMMLPSSAVDIGCCRTSTAFACINGLLGILQVTFGISCFWVVLFMYVYYSEQEADAAIRGRRPSVSGPDETFQRARQAWIVLMIACGFALALLLVATTWRRGHLGSLSAWGLCLQAPYTWAFGTSMLVRVGFAGWSVWVVYFIVGAMQLVLISFAIVFAIRDEHKPKAEGEEQNAETRQPTETSRLLDY</sequence>
<evidence type="ECO:0000313" key="8">
    <source>
        <dbReference type="Proteomes" id="UP001138500"/>
    </source>
</evidence>
<comment type="caution">
    <text evidence="7">The sequence shown here is derived from an EMBL/GenBank/DDBJ whole genome shotgun (WGS) entry which is preliminary data.</text>
</comment>
<reference evidence="7 8" key="2">
    <citation type="journal article" date="2021" name="Curr. Genet.">
        <title>Genetic response to nitrogen starvation in the aggressive Eucalyptus foliar pathogen Teratosphaeria destructans.</title>
        <authorList>
            <person name="Havenga M."/>
            <person name="Wingfield B.D."/>
            <person name="Wingfield M.J."/>
            <person name="Dreyer L.L."/>
            <person name="Roets F."/>
            <person name="Aylward J."/>
        </authorList>
    </citation>
    <scope>NUCLEOTIDE SEQUENCE [LARGE SCALE GENOMIC DNA]</scope>
    <source>
        <strain evidence="7">CMW44962</strain>
    </source>
</reference>
<dbReference type="Pfam" id="PF04193">
    <property type="entry name" value="PQ-loop"/>
    <property type="match status" value="1"/>
</dbReference>
<keyword evidence="3 6" id="KW-1133">Transmembrane helix</keyword>
<organism evidence="7 8">
    <name type="scientific">Teratosphaeria destructans</name>
    <dbReference type="NCBI Taxonomy" id="418781"/>
    <lineage>
        <taxon>Eukaryota</taxon>
        <taxon>Fungi</taxon>
        <taxon>Dikarya</taxon>
        <taxon>Ascomycota</taxon>
        <taxon>Pezizomycotina</taxon>
        <taxon>Dothideomycetes</taxon>
        <taxon>Dothideomycetidae</taxon>
        <taxon>Mycosphaerellales</taxon>
        <taxon>Teratosphaeriaceae</taxon>
        <taxon>Teratosphaeria</taxon>
    </lineage>
</organism>
<dbReference type="EMBL" id="RIBY02002289">
    <property type="protein sequence ID" value="KAH9820882.1"/>
    <property type="molecule type" value="Genomic_DNA"/>
</dbReference>